<dbReference type="GO" id="GO:0005524">
    <property type="term" value="F:ATP binding"/>
    <property type="evidence" value="ECO:0007669"/>
    <property type="project" value="UniProtKB-KW"/>
</dbReference>
<dbReference type="InterPro" id="IPR010285">
    <property type="entry name" value="DNA_helicase_pif1-like_DEAD"/>
</dbReference>
<dbReference type="GO" id="GO:0006281">
    <property type="term" value="P:DNA repair"/>
    <property type="evidence" value="ECO:0007669"/>
    <property type="project" value="UniProtKB-KW"/>
</dbReference>
<dbReference type="EMBL" id="CAJPWZ010000720">
    <property type="protein sequence ID" value="CAG2199319.1"/>
    <property type="molecule type" value="Genomic_DNA"/>
</dbReference>
<reference evidence="3" key="1">
    <citation type="submission" date="2021-03" db="EMBL/GenBank/DDBJ databases">
        <authorList>
            <person name="Bekaert M."/>
        </authorList>
    </citation>
    <scope>NUCLEOTIDE SEQUENCE</scope>
</reference>
<dbReference type="InterPro" id="IPR027417">
    <property type="entry name" value="P-loop_NTPase"/>
</dbReference>
<evidence type="ECO:0000313" key="3">
    <source>
        <dbReference type="EMBL" id="CAG2199319.1"/>
    </source>
</evidence>
<accession>A0A8S3QU81</accession>
<dbReference type="OrthoDB" id="6102502at2759"/>
<keyword evidence="1" id="KW-0227">DNA damage</keyword>
<comment type="catalytic activity">
    <reaction evidence="1">
        <text>ATP + H2O = ADP + phosphate + H(+)</text>
        <dbReference type="Rhea" id="RHEA:13065"/>
        <dbReference type="ChEBI" id="CHEBI:15377"/>
        <dbReference type="ChEBI" id="CHEBI:15378"/>
        <dbReference type="ChEBI" id="CHEBI:30616"/>
        <dbReference type="ChEBI" id="CHEBI:43474"/>
        <dbReference type="ChEBI" id="CHEBI:456216"/>
        <dbReference type="EC" id="5.6.2.3"/>
    </reaction>
</comment>
<evidence type="ECO:0000259" key="2">
    <source>
        <dbReference type="Pfam" id="PF05970"/>
    </source>
</evidence>
<dbReference type="Pfam" id="PF05970">
    <property type="entry name" value="PIF1"/>
    <property type="match status" value="1"/>
</dbReference>
<dbReference type="PANTHER" id="PTHR47642">
    <property type="entry name" value="ATP-DEPENDENT DNA HELICASE"/>
    <property type="match status" value="1"/>
</dbReference>
<keyword evidence="1" id="KW-0347">Helicase</keyword>
<gene>
    <name evidence="3" type="ORF">MEDL_13951</name>
</gene>
<comment type="caution">
    <text evidence="3">The sequence shown here is derived from an EMBL/GenBank/DDBJ whole genome shotgun (WGS) entry which is preliminary data.</text>
</comment>
<dbReference type="Proteomes" id="UP000683360">
    <property type="component" value="Unassembled WGS sequence"/>
</dbReference>
<dbReference type="InterPro" id="IPR036691">
    <property type="entry name" value="Endo/exonu/phosph_ase_sf"/>
</dbReference>
<dbReference type="SUPFAM" id="SSF56219">
    <property type="entry name" value="DNase I-like"/>
    <property type="match status" value="1"/>
</dbReference>
<proteinExistence type="inferred from homology"/>
<dbReference type="Gene3D" id="3.60.10.10">
    <property type="entry name" value="Endonuclease/exonuclease/phosphatase"/>
    <property type="match status" value="1"/>
</dbReference>
<name>A0A8S3QU81_MYTED</name>
<keyword evidence="1" id="KW-0233">DNA recombination</keyword>
<evidence type="ECO:0000256" key="1">
    <source>
        <dbReference type="RuleBase" id="RU363044"/>
    </source>
</evidence>
<keyword evidence="1" id="KW-0547">Nucleotide-binding</keyword>
<sequence>MRSKLGYLSLLIIDEISMVGANPLYTIHRRLSEIMTSDEPFGGISVIAVGDLSQLPPVAQKQSFESISEPFAALYGSIWQKHFQLIEHSERNRIRTSNHTDDDVQLIKSREIQNTSTIYPTTALHIFAFNKDVDSHNKEMIQKLKEPVIIITAIDSKTDEQTGKKPFHLMRKEAWWHVTETTVSSWSKVMMTTNADTSDGLVKIRSKLRTLVPDGKSTPIAVHKVTVKLRKVSSKRTQFPLTLAWAVTILRIDPSKRLRIVAIYIPPNTKNESYFKNLENLLCAIPSDSVPTILCEDFNANIASTDLKTSTLKGQTAYYGFLQYIQQPTHRKGASLEHVYVNRNFDNSEITLVTPVHFF</sequence>
<evidence type="ECO:0000313" key="4">
    <source>
        <dbReference type="Proteomes" id="UP000683360"/>
    </source>
</evidence>
<organism evidence="3 4">
    <name type="scientific">Mytilus edulis</name>
    <name type="common">Blue mussel</name>
    <dbReference type="NCBI Taxonomy" id="6550"/>
    <lineage>
        <taxon>Eukaryota</taxon>
        <taxon>Metazoa</taxon>
        <taxon>Spiralia</taxon>
        <taxon>Lophotrochozoa</taxon>
        <taxon>Mollusca</taxon>
        <taxon>Bivalvia</taxon>
        <taxon>Autobranchia</taxon>
        <taxon>Pteriomorphia</taxon>
        <taxon>Mytilida</taxon>
        <taxon>Mytiloidea</taxon>
        <taxon>Mytilidae</taxon>
        <taxon>Mytilinae</taxon>
        <taxon>Mytilus</taxon>
    </lineage>
</organism>
<dbReference type="PANTHER" id="PTHR47642:SF8">
    <property type="entry name" value="ATP-DEPENDENT DNA HELICASE"/>
    <property type="match status" value="1"/>
</dbReference>
<keyword evidence="1" id="KW-0378">Hydrolase</keyword>
<comment type="cofactor">
    <cofactor evidence="1">
        <name>Mg(2+)</name>
        <dbReference type="ChEBI" id="CHEBI:18420"/>
    </cofactor>
</comment>
<keyword evidence="1" id="KW-0067">ATP-binding</keyword>
<keyword evidence="4" id="KW-1185">Reference proteome</keyword>
<dbReference type="SUPFAM" id="SSF52540">
    <property type="entry name" value="P-loop containing nucleoside triphosphate hydrolases"/>
    <property type="match status" value="2"/>
</dbReference>
<keyword evidence="1" id="KW-0234">DNA repair</keyword>
<dbReference type="Gene3D" id="3.40.50.300">
    <property type="entry name" value="P-loop containing nucleotide triphosphate hydrolases"/>
    <property type="match status" value="1"/>
</dbReference>
<dbReference type="GO" id="GO:0006310">
    <property type="term" value="P:DNA recombination"/>
    <property type="evidence" value="ECO:0007669"/>
    <property type="project" value="UniProtKB-KW"/>
</dbReference>
<protein>
    <recommendedName>
        <fullName evidence="1">ATP-dependent DNA helicase</fullName>
        <ecNumber evidence="1">5.6.2.3</ecNumber>
    </recommendedName>
</protein>
<dbReference type="EC" id="5.6.2.3" evidence="1"/>
<dbReference type="InterPro" id="IPR051055">
    <property type="entry name" value="PIF1_helicase"/>
</dbReference>
<dbReference type="GO" id="GO:0043139">
    <property type="term" value="F:5'-3' DNA helicase activity"/>
    <property type="evidence" value="ECO:0007669"/>
    <property type="project" value="UniProtKB-EC"/>
</dbReference>
<feature type="domain" description="DNA helicase Pif1-like DEAD-box helicase" evidence="2">
    <location>
        <begin position="5"/>
        <end position="105"/>
    </location>
</feature>
<comment type="similarity">
    <text evidence="1">Belongs to the helicase family.</text>
</comment>
<dbReference type="GO" id="GO:0016787">
    <property type="term" value="F:hydrolase activity"/>
    <property type="evidence" value="ECO:0007669"/>
    <property type="project" value="UniProtKB-KW"/>
</dbReference>
<dbReference type="GO" id="GO:0000723">
    <property type="term" value="P:telomere maintenance"/>
    <property type="evidence" value="ECO:0007669"/>
    <property type="project" value="InterPro"/>
</dbReference>
<dbReference type="AlphaFoldDB" id="A0A8S3QU81"/>